<evidence type="ECO:0000313" key="1">
    <source>
        <dbReference type="EMBL" id="KAJ3538858.1"/>
    </source>
</evidence>
<organism evidence="1 2">
    <name type="scientific">Fusarium decemcellulare</name>
    <dbReference type="NCBI Taxonomy" id="57161"/>
    <lineage>
        <taxon>Eukaryota</taxon>
        <taxon>Fungi</taxon>
        <taxon>Dikarya</taxon>
        <taxon>Ascomycota</taxon>
        <taxon>Pezizomycotina</taxon>
        <taxon>Sordariomycetes</taxon>
        <taxon>Hypocreomycetidae</taxon>
        <taxon>Hypocreales</taxon>
        <taxon>Nectriaceae</taxon>
        <taxon>Fusarium</taxon>
        <taxon>Fusarium decemcellulare species complex</taxon>
    </lineage>
</organism>
<comment type="caution">
    <text evidence="1">The sequence shown here is derived from an EMBL/GenBank/DDBJ whole genome shotgun (WGS) entry which is preliminary data.</text>
</comment>
<dbReference type="EMBL" id="JANRMS010000494">
    <property type="protein sequence ID" value="KAJ3538858.1"/>
    <property type="molecule type" value="Genomic_DNA"/>
</dbReference>
<reference evidence="1" key="1">
    <citation type="submission" date="2022-08" db="EMBL/GenBank/DDBJ databases">
        <title>Genome Sequence of Fusarium decemcellulare.</title>
        <authorList>
            <person name="Buettner E."/>
        </authorList>
    </citation>
    <scope>NUCLEOTIDE SEQUENCE</scope>
    <source>
        <strain evidence="1">Babe19</strain>
    </source>
</reference>
<proteinExistence type="predicted"/>
<keyword evidence="2" id="KW-1185">Reference proteome</keyword>
<evidence type="ECO:0000313" key="2">
    <source>
        <dbReference type="Proteomes" id="UP001148629"/>
    </source>
</evidence>
<accession>A0ACC1SFR6</accession>
<gene>
    <name evidence="1" type="ORF">NM208_g5728</name>
</gene>
<protein>
    <submittedName>
        <fullName evidence="1">Uncharacterized protein</fullName>
    </submittedName>
</protein>
<dbReference type="Proteomes" id="UP001148629">
    <property type="component" value="Unassembled WGS sequence"/>
</dbReference>
<sequence>METRRDPNGSTPAIEQIKCENTTVLIVGAGPVGLFLALKLSLRGIDVIVLEAESTTQKSPRATTYMPITISEMEKVGLADDLMALGHVNREGITFRKPHFKGGEILASLRFSQIPKGSVKYDFAGVHLGQKTVTELILEHCHKQPSFKIRWNHRFAGLQQQSPDEQIHALVVTPEGEKKFICDYLVGADGAGSAVRRSQCIPFEGYTWKDFRFVACNIKYDFEVHGFDTANMIIDDDDWAVIARTGPGDEPWRVAFGMPPETPSSDLLNYTQKKFERIFPGPRPLKYDLVQISPYWAHQRVADTWKVGKVTLCGDAAHSNNPIGGFGLTAGFLDSAALGNCLIRIILGGEDAHSLLRRYAEVRRSSWLNFTNVESVNFKLRLHSNEPSVVSERDAFFEALNNDPEIALKMASKMNVQTCSHEKIVEAFQDLDVLVSEYGPHGGENPFQYQPFLETNRKIILGAKGSRVPYFIMVGGCGSLNMPGSWFQTCSESEDFWLAYHRSIADSLAHIDYMEKRFGNMEALRKYRESRLKLLEGEDDPTTREFVENHEREIIKNDRALNFITACRTSYMFFEGNTSFKWTFVSPPPMYRSGTRTGTYQLSFDELPLKASKNTTNVHGLEGRLTGISAADLAIAIGDEIEAQQKAGRHWTAYGDVSDGKVGPVVKSLALIGE</sequence>
<name>A0ACC1SFR6_9HYPO</name>